<organism evidence="1 2">
    <name type="scientific">Bifidobacterium myosotis</name>
    <dbReference type="NCBI Taxonomy" id="1630166"/>
    <lineage>
        <taxon>Bacteria</taxon>
        <taxon>Bacillati</taxon>
        <taxon>Actinomycetota</taxon>
        <taxon>Actinomycetes</taxon>
        <taxon>Bifidobacteriales</taxon>
        <taxon>Bifidobacteriaceae</taxon>
        <taxon>Bifidobacterium</taxon>
    </lineage>
</organism>
<accession>A0A5M9ZIN5</accession>
<dbReference type="RefSeq" id="WP_150379682.1">
    <property type="nucleotide sequence ID" value="NZ_RZUH01000007.1"/>
</dbReference>
<evidence type="ECO:0000313" key="1">
    <source>
        <dbReference type="EMBL" id="KAA8827213.1"/>
    </source>
</evidence>
<evidence type="ECO:0000313" key="2">
    <source>
        <dbReference type="Proteomes" id="UP000410049"/>
    </source>
</evidence>
<comment type="caution">
    <text evidence="1">The sequence shown here is derived from an EMBL/GenBank/DDBJ whole genome shotgun (WGS) entry which is preliminary data.</text>
</comment>
<dbReference type="Proteomes" id="UP000410049">
    <property type="component" value="Unassembled WGS sequence"/>
</dbReference>
<reference evidence="1 2" key="1">
    <citation type="journal article" date="2019" name="Syst. Appl. Microbiol.">
        <title>Characterization of Bifidobacterium species in feaces of the Egyptian fruit bat: Description of B. vespertilionis sp. nov. and B. rousetti sp. nov.</title>
        <authorList>
            <person name="Modesto M."/>
            <person name="Satti M."/>
            <person name="Watanabe K."/>
            <person name="Puglisi E."/>
            <person name="Morelli L."/>
            <person name="Huang C.-H."/>
            <person name="Liou J.-S."/>
            <person name="Miyashita M."/>
            <person name="Tamura T."/>
            <person name="Saito S."/>
            <person name="Mori K."/>
            <person name="Huang L."/>
            <person name="Sciavilla P."/>
            <person name="Sandri C."/>
            <person name="Spiezio C."/>
            <person name="Vitali F."/>
            <person name="Cavalieri D."/>
            <person name="Perpetuini G."/>
            <person name="Tofalo R."/>
            <person name="Bonetti A."/>
            <person name="Arita M."/>
            <person name="Mattarelli P."/>
        </authorList>
    </citation>
    <scope>NUCLEOTIDE SEQUENCE [LARGE SCALE GENOMIC DNA]</scope>
    <source>
        <strain evidence="1 2">RST17</strain>
    </source>
</reference>
<proteinExistence type="predicted"/>
<dbReference type="EMBL" id="RZUH01000007">
    <property type="protein sequence ID" value="KAA8827213.1"/>
    <property type="molecule type" value="Genomic_DNA"/>
</dbReference>
<sequence length="77" mass="8905">MVVDGKLESLARWLNAHPGEWNLWPWRLPSIEHAERVLQRIQDHEFDMFRVDTALLESRILADGFGPGVSLELRVIA</sequence>
<gene>
    <name evidence="1" type="ORF">EMO91_09175</name>
</gene>
<dbReference type="AlphaFoldDB" id="A0A5M9ZIN5"/>
<name>A0A5M9ZIN5_9BIFI</name>
<protein>
    <submittedName>
        <fullName evidence="1">Uncharacterized protein</fullName>
    </submittedName>
</protein>